<comment type="caution">
    <text evidence="2">The sequence shown here is derived from an EMBL/GenBank/DDBJ whole genome shotgun (WGS) entry which is preliminary data.</text>
</comment>
<feature type="transmembrane region" description="Helical" evidence="1">
    <location>
        <begin position="12"/>
        <end position="29"/>
    </location>
</feature>
<keyword evidence="1" id="KW-1133">Transmembrane helix</keyword>
<evidence type="ECO:0008006" key="4">
    <source>
        <dbReference type="Google" id="ProtNLM"/>
    </source>
</evidence>
<feature type="transmembrane region" description="Helical" evidence="1">
    <location>
        <begin position="41"/>
        <end position="60"/>
    </location>
</feature>
<dbReference type="OrthoDB" id="9808832at2"/>
<evidence type="ECO:0000313" key="3">
    <source>
        <dbReference type="Proteomes" id="UP000266178"/>
    </source>
</evidence>
<protein>
    <recommendedName>
        <fullName evidence="4">Cytochrome C and Quinol oxidase polypeptide I</fullName>
    </recommendedName>
</protein>
<evidence type="ECO:0000256" key="1">
    <source>
        <dbReference type="SAM" id="Phobius"/>
    </source>
</evidence>
<organism evidence="2 3">
    <name type="scientific">Meiothermus granaticius NBRC 107808</name>
    <dbReference type="NCBI Taxonomy" id="1227551"/>
    <lineage>
        <taxon>Bacteria</taxon>
        <taxon>Thermotogati</taxon>
        <taxon>Deinococcota</taxon>
        <taxon>Deinococci</taxon>
        <taxon>Thermales</taxon>
        <taxon>Thermaceae</taxon>
        <taxon>Meiothermus</taxon>
    </lineage>
</organism>
<dbReference type="AlphaFoldDB" id="A0A399FF96"/>
<dbReference type="EMBL" id="QWLB01000003">
    <property type="protein sequence ID" value="RIH93791.1"/>
    <property type="molecule type" value="Genomic_DNA"/>
</dbReference>
<reference evidence="2 3" key="1">
    <citation type="submission" date="2018-08" db="EMBL/GenBank/DDBJ databases">
        <title>Meiothermus granaticius genome AF-68 sequencing project.</title>
        <authorList>
            <person name="Da Costa M.S."/>
            <person name="Albuquerque L."/>
            <person name="Raposo P."/>
            <person name="Froufe H.J.C."/>
            <person name="Barroso C.S."/>
            <person name="Egas C."/>
        </authorList>
    </citation>
    <scope>NUCLEOTIDE SEQUENCE [LARGE SCALE GENOMIC DNA]</scope>
    <source>
        <strain evidence="2 3">AF-68</strain>
    </source>
</reference>
<keyword evidence="1" id="KW-0812">Transmembrane</keyword>
<feature type="transmembrane region" description="Helical" evidence="1">
    <location>
        <begin position="102"/>
        <end position="123"/>
    </location>
</feature>
<feature type="transmembrane region" description="Helical" evidence="1">
    <location>
        <begin position="72"/>
        <end position="90"/>
    </location>
</feature>
<dbReference type="Proteomes" id="UP000266178">
    <property type="component" value="Unassembled WGS sequence"/>
</dbReference>
<gene>
    <name evidence="2" type="ORF">Mgrana_00374</name>
</gene>
<evidence type="ECO:0000313" key="2">
    <source>
        <dbReference type="EMBL" id="RIH93791.1"/>
    </source>
</evidence>
<accession>A0A399FF96</accession>
<name>A0A399FF96_9DEIN</name>
<sequence>MYFWEFLFIRTGLLYLAYTALSGTAFYLWPGLIPYFKTGHVHAGLMGFFLSMVMGVAYWMMPRPGRLRQDRLEAATYMALNTGLILRLVLEPWMLHSGNPVLRLFLGGAGLLQLGAVGLFIYAMTRRVVTGEMLLQLRAKREAKAPEQ</sequence>
<dbReference type="RefSeq" id="WP_119355897.1">
    <property type="nucleotide sequence ID" value="NZ_BJXM01000002.1"/>
</dbReference>
<proteinExistence type="predicted"/>
<keyword evidence="1" id="KW-0472">Membrane</keyword>
<keyword evidence="3" id="KW-1185">Reference proteome</keyword>